<gene>
    <name evidence="1" type="ORF">BIW11_03695</name>
</gene>
<reference evidence="1 2" key="1">
    <citation type="journal article" date="2017" name="Gigascience">
        <title>Draft genome of the honey bee ectoparasitic mite, Tropilaelaps mercedesae, is shaped by the parasitic life history.</title>
        <authorList>
            <person name="Dong X."/>
            <person name="Armstrong S.D."/>
            <person name="Xia D."/>
            <person name="Makepeace B.L."/>
            <person name="Darby A.C."/>
            <person name="Kadowaki T."/>
        </authorList>
    </citation>
    <scope>NUCLEOTIDE SEQUENCE [LARGE SCALE GENOMIC DNA]</scope>
    <source>
        <strain evidence="1">Wuxi-XJTLU</strain>
    </source>
</reference>
<evidence type="ECO:0000313" key="1">
    <source>
        <dbReference type="EMBL" id="OQR72884.1"/>
    </source>
</evidence>
<protein>
    <submittedName>
        <fullName evidence="1">Uncharacterized protein</fullName>
    </submittedName>
</protein>
<proteinExistence type="predicted"/>
<dbReference type="Proteomes" id="UP000192247">
    <property type="component" value="Unassembled WGS sequence"/>
</dbReference>
<accession>A0A1V9XH77</accession>
<organism evidence="1 2">
    <name type="scientific">Tropilaelaps mercedesae</name>
    <dbReference type="NCBI Taxonomy" id="418985"/>
    <lineage>
        <taxon>Eukaryota</taxon>
        <taxon>Metazoa</taxon>
        <taxon>Ecdysozoa</taxon>
        <taxon>Arthropoda</taxon>
        <taxon>Chelicerata</taxon>
        <taxon>Arachnida</taxon>
        <taxon>Acari</taxon>
        <taxon>Parasitiformes</taxon>
        <taxon>Mesostigmata</taxon>
        <taxon>Gamasina</taxon>
        <taxon>Dermanyssoidea</taxon>
        <taxon>Laelapidae</taxon>
        <taxon>Tropilaelaps</taxon>
    </lineage>
</organism>
<sequence length="75" mass="8342">MATLTAASKTEMRINPTKKDIRHQATILPQRTMTEIKTNIPRRQRIRVKEGVHSNRNVAVATSAAVLNGNVKHLG</sequence>
<name>A0A1V9XH77_9ACAR</name>
<dbReference type="InParanoid" id="A0A1V9XH77"/>
<dbReference type="AlphaFoldDB" id="A0A1V9XH77"/>
<evidence type="ECO:0000313" key="2">
    <source>
        <dbReference type="Proteomes" id="UP000192247"/>
    </source>
</evidence>
<keyword evidence="2" id="KW-1185">Reference proteome</keyword>
<dbReference type="EMBL" id="MNPL01010870">
    <property type="protein sequence ID" value="OQR72884.1"/>
    <property type="molecule type" value="Genomic_DNA"/>
</dbReference>
<comment type="caution">
    <text evidence="1">The sequence shown here is derived from an EMBL/GenBank/DDBJ whole genome shotgun (WGS) entry which is preliminary data.</text>
</comment>